<protein>
    <submittedName>
        <fullName evidence="8">Solute carrier family 22 member 3-like isoform X1</fullName>
    </submittedName>
</protein>
<feature type="transmembrane region" description="Helical" evidence="5">
    <location>
        <begin position="334"/>
        <end position="355"/>
    </location>
</feature>
<evidence type="ECO:0000259" key="6">
    <source>
        <dbReference type="PROSITE" id="PS50850"/>
    </source>
</evidence>
<accession>A0A1W4W9Z5</accession>
<evidence type="ECO:0000313" key="8">
    <source>
        <dbReference type="RefSeq" id="XP_018320844.1"/>
    </source>
</evidence>
<evidence type="ECO:0000256" key="4">
    <source>
        <dbReference type="ARBA" id="ARBA00023136"/>
    </source>
</evidence>
<feature type="transmembrane region" description="Helical" evidence="5">
    <location>
        <begin position="481"/>
        <end position="501"/>
    </location>
</feature>
<dbReference type="OrthoDB" id="3936150at2759"/>
<feature type="transmembrane region" description="Helical" evidence="5">
    <location>
        <begin position="192"/>
        <end position="211"/>
    </location>
</feature>
<dbReference type="Proteomes" id="UP000192223">
    <property type="component" value="Unplaced"/>
</dbReference>
<dbReference type="CDD" id="cd17317">
    <property type="entry name" value="MFS_SLC22"/>
    <property type="match status" value="1"/>
</dbReference>
<evidence type="ECO:0000256" key="3">
    <source>
        <dbReference type="ARBA" id="ARBA00022989"/>
    </source>
</evidence>
<sequence>MFKKGKNDGNLKLEIQQASRRDFVQETVGDFGRWQFKISLLMSLLKLPMAWFQLGIVFIAPPFDFTCKVPTEQEGKDWKLIAQPNSCYLRNISALNETASKIPCDWGYEYDRSTMKSTIIMEWNLVCQSARLVEVTQITFMFGVLLGSVIFGVAADRYGRKSSLIVAIILQAVCGIISSLVSSFWIFVFVRFFLALGNGGTLISSFVMCMESVSGTYRTIVPILYQTPYVFGNLIMTFLAYYLNDWRKLNLVLSVLSCLFISYIWLLSESPRWLLAVGKKMEALKILKAAARMNNKKSPVEFRKDEENYFIAQVFEKPNFSQLLVTPELRKRTIFLSLSWFLTGVIFFALSQYMSSVGKNIYLSVIASGALAVPGTIMCIFIIRKTGRKKTIIFANILTTVSTAAIAFFPKGEYTADWPRLILSALVFTGISMSLPAFFLFTGELYPTTLRNAGSGGTIMFSKIGSMVAPFLLTLQSVFESLTVIVLAALGLLTIVFIAPLPETMGKELLETVADLQKQKLNKKNIQLTDNESFEDKDGCNSVLR</sequence>
<feature type="transmembrane region" description="Helical" evidence="5">
    <location>
        <begin position="138"/>
        <end position="155"/>
    </location>
</feature>
<dbReference type="SUPFAM" id="SSF103473">
    <property type="entry name" value="MFS general substrate transporter"/>
    <property type="match status" value="1"/>
</dbReference>
<comment type="subcellular location">
    <subcellularLocation>
        <location evidence="1">Membrane</location>
        <topology evidence="1">Multi-pass membrane protein</topology>
    </subcellularLocation>
</comment>
<reference evidence="8" key="1">
    <citation type="submission" date="2025-08" db="UniProtKB">
        <authorList>
            <consortium name="RefSeq"/>
        </authorList>
    </citation>
    <scope>IDENTIFICATION</scope>
    <source>
        <tissue evidence="8">Entire body</tissue>
    </source>
</reference>
<keyword evidence="4 5" id="KW-0472">Membrane</keyword>
<organism evidence="7 8">
    <name type="scientific">Agrilus planipennis</name>
    <name type="common">Emerald ash borer</name>
    <name type="synonym">Agrilus marcopoli</name>
    <dbReference type="NCBI Taxonomy" id="224129"/>
    <lineage>
        <taxon>Eukaryota</taxon>
        <taxon>Metazoa</taxon>
        <taxon>Ecdysozoa</taxon>
        <taxon>Arthropoda</taxon>
        <taxon>Hexapoda</taxon>
        <taxon>Insecta</taxon>
        <taxon>Pterygota</taxon>
        <taxon>Neoptera</taxon>
        <taxon>Endopterygota</taxon>
        <taxon>Coleoptera</taxon>
        <taxon>Polyphaga</taxon>
        <taxon>Elateriformia</taxon>
        <taxon>Buprestoidea</taxon>
        <taxon>Buprestidae</taxon>
        <taxon>Agrilinae</taxon>
        <taxon>Agrilus</taxon>
    </lineage>
</organism>
<feature type="transmembrane region" description="Helical" evidence="5">
    <location>
        <begin position="392"/>
        <end position="409"/>
    </location>
</feature>
<evidence type="ECO:0000256" key="5">
    <source>
        <dbReference type="SAM" id="Phobius"/>
    </source>
</evidence>
<dbReference type="PROSITE" id="PS50850">
    <property type="entry name" value="MFS"/>
    <property type="match status" value="1"/>
</dbReference>
<evidence type="ECO:0000256" key="2">
    <source>
        <dbReference type="ARBA" id="ARBA00022692"/>
    </source>
</evidence>
<feature type="transmembrane region" description="Helical" evidence="5">
    <location>
        <begin position="249"/>
        <end position="267"/>
    </location>
</feature>
<feature type="transmembrane region" description="Helical" evidence="5">
    <location>
        <begin position="421"/>
        <end position="441"/>
    </location>
</feature>
<dbReference type="PANTHER" id="PTHR24064">
    <property type="entry name" value="SOLUTE CARRIER FAMILY 22 MEMBER"/>
    <property type="match status" value="1"/>
</dbReference>
<dbReference type="AlphaFoldDB" id="A0A1W4W9Z5"/>
<proteinExistence type="predicted"/>
<dbReference type="Gene3D" id="1.20.1250.20">
    <property type="entry name" value="MFS general substrate transporter like domains"/>
    <property type="match status" value="1"/>
</dbReference>
<feature type="transmembrane region" description="Helical" evidence="5">
    <location>
        <begin position="164"/>
        <end position="186"/>
    </location>
</feature>
<feature type="transmembrane region" description="Helical" evidence="5">
    <location>
        <begin position="40"/>
        <end position="60"/>
    </location>
</feature>
<evidence type="ECO:0000256" key="1">
    <source>
        <dbReference type="ARBA" id="ARBA00004141"/>
    </source>
</evidence>
<dbReference type="InterPro" id="IPR020846">
    <property type="entry name" value="MFS_dom"/>
</dbReference>
<feature type="domain" description="Major facilitator superfamily (MFS) profile" evidence="6">
    <location>
        <begin position="39"/>
        <end position="506"/>
    </location>
</feature>
<dbReference type="Pfam" id="PF00083">
    <property type="entry name" value="Sugar_tr"/>
    <property type="match status" value="1"/>
</dbReference>
<dbReference type="InterPro" id="IPR005828">
    <property type="entry name" value="MFS_sugar_transport-like"/>
</dbReference>
<name>A0A1W4W9Z5_AGRPL</name>
<feature type="transmembrane region" description="Helical" evidence="5">
    <location>
        <begin position="453"/>
        <end position="475"/>
    </location>
</feature>
<dbReference type="InterPro" id="IPR036259">
    <property type="entry name" value="MFS_trans_sf"/>
</dbReference>
<evidence type="ECO:0000313" key="7">
    <source>
        <dbReference type="Proteomes" id="UP000192223"/>
    </source>
</evidence>
<keyword evidence="2 5" id="KW-0812">Transmembrane</keyword>
<dbReference type="KEGG" id="apln:108733971"/>
<dbReference type="STRING" id="224129.A0A1W4W9Z5"/>
<feature type="transmembrane region" description="Helical" evidence="5">
    <location>
        <begin position="223"/>
        <end position="243"/>
    </location>
</feature>
<gene>
    <name evidence="8" type="primary">LOC108733971</name>
</gene>
<keyword evidence="3 5" id="KW-1133">Transmembrane helix</keyword>
<feature type="transmembrane region" description="Helical" evidence="5">
    <location>
        <begin position="361"/>
        <end position="383"/>
    </location>
</feature>
<dbReference type="GO" id="GO:0022857">
    <property type="term" value="F:transmembrane transporter activity"/>
    <property type="evidence" value="ECO:0007669"/>
    <property type="project" value="InterPro"/>
</dbReference>
<dbReference type="GeneID" id="108733971"/>
<dbReference type="InParanoid" id="A0A1W4W9Z5"/>
<dbReference type="GO" id="GO:0016020">
    <property type="term" value="C:membrane"/>
    <property type="evidence" value="ECO:0007669"/>
    <property type="project" value="UniProtKB-SubCell"/>
</dbReference>
<dbReference type="RefSeq" id="XP_018320844.1">
    <property type="nucleotide sequence ID" value="XM_018465342.1"/>
</dbReference>
<keyword evidence="7" id="KW-1185">Reference proteome</keyword>